<evidence type="ECO:0000313" key="6">
    <source>
        <dbReference type="EMBL" id="MTD55690.1"/>
    </source>
</evidence>
<name>A0A6N7Z5C1_9PSEU</name>
<dbReference type="PANTHER" id="PTHR30349:SF91">
    <property type="entry name" value="INTA PROTEIN"/>
    <property type="match status" value="1"/>
</dbReference>
<dbReference type="Proteomes" id="UP000440096">
    <property type="component" value="Unassembled WGS sequence"/>
</dbReference>
<accession>A0A6N7Z5C1</accession>
<dbReference type="CDD" id="cd01189">
    <property type="entry name" value="INT_ICEBs1_C_like"/>
    <property type="match status" value="1"/>
</dbReference>
<evidence type="ECO:0000256" key="2">
    <source>
        <dbReference type="ARBA" id="ARBA00023172"/>
    </source>
</evidence>
<keyword evidence="2" id="KW-0233">DNA recombination</keyword>
<dbReference type="InterPro" id="IPR010998">
    <property type="entry name" value="Integrase_recombinase_N"/>
</dbReference>
<dbReference type="PROSITE" id="PS51898">
    <property type="entry name" value="TYR_RECOMBINASE"/>
    <property type="match status" value="1"/>
</dbReference>
<dbReference type="SUPFAM" id="SSF56349">
    <property type="entry name" value="DNA breaking-rejoining enzymes"/>
    <property type="match status" value="1"/>
</dbReference>
<dbReference type="GO" id="GO:0006310">
    <property type="term" value="P:DNA recombination"/>
    <property type="evidence" value="ECO:0007669"/>
    <property type="project" value="UniProtKB-KW"/>
</dbReference>
<feature type="domain" description="Core-binding (CB)" evidence="5">
    <location>
        <begin position="152"/>
        <end position="267"/>
    </location>
</feature>
<dbReference type="PROSITE" id="PS51900">
    <property type="entry name" value="CB"/>
    <property type="match status" value="1"/>
</dbReference>
<feature type="domain" description="Tyr recombinase" evidence="4">
    <location>
        <begin position="310"/>
        <end position="515"/>
    </location>
</feature>
<proteinExistence type="predicted"/>
<dbReference type="Pfam" id="PF00589">
    <property type="entry name" value="Phage_integrase"/>
    <property type="match status" value="1"/>
</dbReference>
<comment type="caution">
    <text evidence="6">The sequence shown here is derived from an EMBL/GenBank/DDBJ whole genome shotgun (WGS) entry which is preliminary data.</text>
</comment>
<dbReference type="EMBL" id="WMBA01000025">
    <property type="protein sequence ID" value="MTD55690.1"/>
    <property type="molecule type" value="Genomic_DNA"/>
</dbReference>
<evidence type="ECO:0000259" key="5">
    <source>
        <dbReference type="PROSITE" id="PS51900"/>
    </source>
</evidence>
<keyword evidence="1 3" id="KW-0238">DNA-binding</keyword>
<gene>
    <name evidence="6" type="ORF">GKO32_17160</name>
</gene>
<evidence type="ECO:0000256" key="1">
    <source>
        <dbReference type="ARBA" id="ARBA00023125"/>
    </source>
</evidence>
<organism evidence="6 7">
    <name type="scientific">Amycolatopsis pithecellobii</name>
    <dbReference type="NCBI Taxonomy" id="664692"/>
    <lineage>
        <taxon>Bacteria</taxon>
        <taxon>Bacillati</taxon>
        <taxon>Actinomycetota</taxon>
        <taxon>Actinomycetes</taxon>
        <taxon>Pseudonocardiales</taxon>
        <taxon>Pseudonocardiaceae</taxon>
        <taxon>Amycolatopsis</taxon>
    </lineage>
</organism>
<dbReference type="InterPro" id="IPR013762">
    <property type="entry name" value="Integrase-like_cat_sf"/>
</dbReference>
<dbReference type="GO" id="GO:0003677">
    <property type="term" value="F:DNA binding"/>
    <property type="evidence" value="ECO:0007669"/>
    <property type="project" value="UniProtKB-UniRule"/>
</dbReference>
<sequence>MTWFRRCCGHSLPTWKVIVMSKNDQGVEVDRRTLKLAPKDSGLYKRCGCTKVGADGRRRELGMRCPKLVKLQFDAAGQLKVDDEGRALWEWDGKHGLWAYQIDVAAPRGSGKDRQRIRKGGFRSKTEAKNERAKIEAKGASAKTRRMGITSQTTSDALTAWLKTRKVRRNTLVSYTGHVDNYLVPHLGKIKWRELSVDDVAEMFRAIEEQNERIRQSLAINPRGKRHQNLTKAEKAAGVKRELRRVAGPATLQRIRATGRKAYNDGLRAGTVSGPNPFSLVELESGAAPKPTLWSADLVAKWRRTGEVPHSKMVWTPEQTGQYLDFVAGEVETEREEEAVYEALNFASFTGLRRGELCGMRWDEDVNLDEGYVDVQVQLVVIEGKVEEGPVKSDAGNRRVALDSGAVADLRRLRTQQARNRLAIGTAWVDSGRVFCRMDGSHLNPDRLYDAHVRMVRKADLPPVTVHGLRRYWVTTALASGQPLKAVSAGAGHANQKVTEEYGATADEMTRAITTTVRAATPRKGAGRAV</sequence>
<evidence type="ECO:0000313" key="7">
    <source>
        <dbReference type="Proteomes" id="UP000440096"/>
    </source>
</evidence>
<dbReference type="PANTHER" id="PTHR30349">
    <property type="entry name" value="PHAGE INTEGRASE-RELATED"/>
    <property type="match status" value="1"/>
</dbReference>
<dbReference type="OrthoDB" id="4326943at2"/>
<dbReference type="InterPro" id="IPR002104">
    <property type="entry name" value="Integrase_catalytic"/>
</dbReference>
<dbReference type="InterPro" id="IPR011010">
    <property type="entry name" value="DNA_brk_join_enz"/>
</dbReference>
<reference evidence="6 7" key="1">
    <citation type="submission" date="2019-11" db="EMBL/GenBank/DDBJ databases">
        <title>Draft genome of Amycolatopsis RM579.</title>
        <authorList>
            <person name="Duangmal K."/>
            <person name="Mingma R."/>
        </authorList>
    </citation>
    <scope>NUCLEOTIDE SEQUENCE [LARGE SCALE GENOMIC DNA]</scope>
    <source>
        <strain evidence="6 7">RM579</strain>
    </source>
</reference>
<dbReference type="AlphaFoldDB" id="A0A6N7Z5C1"/>
<evidence type="ECO:0000259" key="4">
    <source>
        <dbReference type="PROSITE" id="PS51898"/>
    </source>
</evidence>
<dbReference type="InterPro" id="IPR044068">
    <property type="entry name" value="CB"/>
</dbReference>
<keyword evidence="7" id="KW-1185">Reference proteome</keyword>
<protein>
    <submittedName>
        <fullName evidence="6">Tyrosine-type recombinase/integrase</fullName>
    </submittedName>
</protein>
<dbReference type="InterPro" id="IPR050090">
    <property type="entry name" value="Tyrosine_recombinase_XerCD"/>
</dbReference>
<dbReference type="GO" id="GO:0015074">
    <property type="term" value="P:DNA integration"/>
    <property type="evidence" value="ECO:0007669"/>
    <property type="project" value="InterPro"/>
</dbReference>
<dbReference type="Gene3D" id="1.10.443.10">
    <property type="entry name" value="Intergrase catalytic core"/>
    <property type="match status" value="1"/>
</dbReference>
<evidence type="ECO:0000256" key="3">
    <source>
        <dbReference type="PROSITE-ProRule" id="PRU01248"/>
    </source>
</evidence>
<dbReference type="Gene3D" id="1.10.150.130">
    <property type="match status" value="1"/>
</dbReference>